<proteinExistence type="predicted"/>
<accession>A0ABR6S855</accession>
<keyword evidence="2" id="KW-1185">Reference proteome</keyword>
<reference evidence="1 2" key="1">
    <citation type="submission" date="2019-11" db="EMBL/GenBank/DDBJ databases">
        <title>Comparison of genomes from free-living endosymbiotic cyanobacteria isolated from Azolla.</title>
        <authorList>
            <person name="Thiel T."/>
            <person name="Pratte B."/>
        </authorList>
    </citation>
    <scope>NUCLEOTIDE SEQUENCE [LARGE SCALE GENOMIC DNA]</scope>
    <source>
        <strain evidence="1 2">N2B</strain>
    </source>
</reference>
<dbReference type="EMBL" id="JACKZP010000037">
    <property type="protein sequence ID" value="MBC1302567.1"/>
    <property type="molecule type" value="Genomic_DNA"/>
</dbReference>
<evidence type="ECO:0000313" key="1">
    <source>
        <dbReference type="EMBL" id="MBC1302567.1"/>
    </source>
</evidence>
<gene>
    <name evidence="1" type="ORF">GNE12_11650</name>
</gene>
<name>A0ABR6S855_ANAVA</name>
<dbReference type="GeneID" id="58726035"/>
<protein>
    <recommendedName>
        <fullName evidence="3">WYL domain-containing protein</fullName>
    </recommendedName>
</protein>
<comment type="caution">
    <text evidence="1">The sequence shown here is derived from an EMBL/GenBank/DDBJ whole genome shotgun (WGS) entry which is preliminary data.</text>
</comment>
<sequence length="308" mass="35750">MCFNEIILLLSNHRHPVNPAVPTTLTKHQIIALIRSSLSPNESQEQLTIQVQETLSELQAQGEIYAGVRNRYCIAPPTALALDKDNLTALRFQGDRTYLPLAHQVLKTEQNHNSVNIRPKIHNFNRIKDHLHQVGIRLVTVADSINNLPYPCKPSKAILRTPWPDNPFLTSSWQSQGLIHRYLPSRDTTQKHRWTPLNYHQLQDKSLLQLPTGEYLWFQEECFYELEPDAAMLVMFDLDKEAGHRLKIEWDKPQCRLNLQGTSLPSAYAQILWRLSEPDSERYRTRIIEHQHHPLVETIFQRLGCLLV</sequence>
<organism evidence="1 2">
    <name type="scientific">Trichormus variabilis N2B</name>
    <dbReference type="NCBI Taxonomy" id="2681315"/>
    <lineage>
        <taxon>Bacteria</taxon>
        <taxon>Bacillati</taxon>
        <taxon>Cyanobacteriota</taxon>
        <taxon>Cyanophyceae</taxon>
        <taxon>Nostocales</taxon>
        <taxon>Nostocaceae</taxon>
        <taxon>Trichormus</taxon>
    </lineage>
</organism>
<evidence type="ECO:0000313" key="2">
    <source>
        <dbReference type="Proteomes" id="UP000570851"/>
    </source>
</evidence>
<dbReference type="Proteomes" id="UP000570851">
    <property type="component" value="Unassembled WGS sequence"/>
</dbReference>
<evidence type="ECO:0008006" key="3">
    <source>
        <dbReference type="Google" id="ProtNLM"/>
    </source>
</evidence>
<dbReference type="RefSeq" id="WP_011319983.1">
    <property type="nucleotide sequence ID" value="NZ_JACKZP010000037.1"/>
</dbReference>